<keyword evidence="2" id="KW-1185">Reference proteome</keyword>
<organism evidence="1 2">
    <name type="scientific">Felis catus</name>
    <name type="common">Cat</name>
    <name type="synonym">Felis silvestris catus</name>
    <dbReference type="NCBI Taxonomy" id="9685"/>
    <lineage>
        <taxon>Eukaryota</taxon>
        <taxon>Metazoa</taxon>
        <taxon>Chordata</taxon>
        <taxon>Craniata</taxon>
        <taxon>Vertebrata</taxon>
        <taxon>Euteleostomi</taxon>
        <taxon>Mammalia</taxon>
        <taxon>Eutheria</taxon>
        <taxon>Laurasiatheria</taxon>
        <taxon>Carnivora</taxon>
        <taxon>Feliformia</taxon>
        <taxon>Felidae</taxon>
        <taxon>Felinae</taxon>
        <taxon>Felis</taxon>
    </lineage>
</organism>
<proteinExistence type="predicted"/>
<protein>
    <submittedName>
        <fullName evidence="1">Uncharacterized protein</fullName>
    </submittedName>
</protein>
<dbReference type="Proteomes" id="UP000823872">
    <property type="component" value="Chromosome C2"/>
</dbReference>
<accession>A0ABI7X1I4</accession>
<evidence type="ECO:0000313" key="2">
    <source>
        <dbReference type="Proteomes" id="UP000823872"/>
    </source>
</evidence>
<dbReference type="Ensembl" id="ENSFCTT00005025145.1">
    <property type="protein sequence ID" value="ENSFCTP00005016400.1"/>
    <property type="gene ID" value="ENSFCTG00005009017.1"/>
</dbReference>
<reference evidence="1 2" key="1">
    <citation type="submission" date="2021-02" db="EMBL/GenBank/DDBJ databases">
        <title>Safari Cat Assemblies.</title>
        <authorList>
            <person name="Bredemeyer K.R."/>
            <person name="Murphy W.J."/>
        </authorList>
    </citation>
    <scope>NUCLEOTIDE SEQUENCE [LARGE SCALE GENOMIC DNA]</scope>
</reference>
<name>A0ABI7X1I4_FELCA</name>
<reference evidence="1" key="2">
    <citation type="submission" date="2025-08" db="UniProtKB">
        <authorList>
            <consortium name="Ensembl"/>
        </authorList>
    </citation>
    <scope>IDENTIFICATION</scope>
    <source>
        <strain evidence="1">breed Abyssinian</strain>
    </source>
</reference>
<dbReference type="GeneTree" id="ENSGT01030000235089"/>
<reference evidence="1" key="3">
    <citation type="submission" date="2025-09" db="UniProtKB">
        <authorList>
            <consortium name="Ensembl"/>
        </authorList>
    </citation>
    <scope>IDENTIFICATION</scope>
    <source>
        <strain evidence="1">breed Abyssinian</strain>
    </source>
</reference>
<sequence length="152" mass="17136">MNMTRKSSSPMLKRAGRDIMRAKSSVRIPLAPRISLRMRPIRARRMTRNSVGEKKYFWMMSESTVPMGNNRDHGHPCTSVLPLAPHHWRGSLYSQELRRGGHFRRTGLTGASKDPASPHLSWSFILISDAGKEVPAQSTTSFAKCLPRPLDP</sequence>
<evidence type="ECO:0000313" key="1">
    <source>
        <dbReference type="Ensembl" id="ENSFCTP00005016400.1"/>
    </source>
</evidence>